<feature type="compositionally biased region" description="Basic and acidic residues" evidence="1">
    <location>
        <begin position="76"/>
        <end position="89"/>
    </location>
</feature>
<dbReference type="EMBL" id="JASPKY010000094">
    <property type="protein sequence ID" value="KAK9737859.1"/>
    <property type="molecule type" value="Genomic_DNA"/>
</dbReference>
<name>A0AAW1LUZ4_POPJA</name>
<comment type="caution">
    <text evidence="2">The sequence shown here is derived from an EMBL/GenBank/DDBJ whole genome shotgun (WGS) entry which is preliminary data.</text>
</comment>
<evidence type="ECO:0000256" key="1">
    <source>
        <dbReference type="SAM" id="MobiDB-lite"/>
    </source>
</evidence>
<keyword evidence="3" id="KW-1185">Reference proteome</keyword>
<feature type="compositionally biased region" description="Basic residues" evidence="1">
    <location>
        <begin position="100"/>
        <end position="112"/>
    </location>
</feature>
<dbReference type="Proteomes" id="UP001458880">
    <property type="component" value="Unassembled WGS sequence"/>
</dbReference>
<protein>
    <submittedName>
        <fullName evidence="2">Uncharacterized protein</fullName>
    </submittedName>
</protein>
<reference evidence="2 3" key="1">
    <citation type="journal article" date="2024" name="BMC Genomics">
        <title>De novo assembly and annotation of Popillia japonica's genome with initial clues to its potential as an invasive pest.</title>
        <authorList>
            <person name="Cucini C."/>
            <person name="Boschi S."/>
            <person name="Funari R."/>
            <person name="Cardaioli E."/>
            <person name="Iannotti N."/>
            <person name="Marturano G."/>
            <person name="Paoli F."/>
            <person name="Bruttini M."/>
            <person name="Carapelli A."/>
            <person name="Frati F."/>
            <person name="Nardi F."/>
        </authorList>
    </citation>
    <scope>NUCLEOTIDE SEQUENCE [LARGE SCALE GENOMIC DNA]</scope>
    <source>
        <strain evidence="2">DMR45628</strain>
    </source>
</reference>
<proteinExistence type="predicted"/>
<gene>
    <name evidence="2" type="ORF">QE152_g10363</name>
</gene>
<accession>A0AAW1LUZ4</accession>
<feature type="region of interest" description="Disordered" evidence="1">
    <location>
        <begin position="76"/>
        <end position="112"/>
    </location>
</feature>
<sequence>MQNWFDNSCKEKVTQKNEARKKWMTSGKDEDKEIYQEKREISEKLCRRKKKEWWESKLNNLEHQRKSNNTRKFYKEVKKERKTEKESRSRNAKINLEYWKKKKSRHSGNKIT</sequence>
<evidence type="ECO:0000313" key="3">
    <source>
        <dbReference type="Proteomes" id="UP001458880"/>
    </source>
</evidence>
<dbReference type="AlphaFoldDB" id="A0AAW1LUZ4"/>
<evidence type="ECO:0000313" key="2">
    <source>
        <dbReference type="EMBL" id="KAK9737859.1"/>
    </source>
</evidence>
<organism evidence="2 3">
    <name type="scientific">Popillia japonica</name>
    <name type="common">Japanese beetle</name>
    <dbReference type="NCBI Taxonomy" id="7064"/>
    <lineage>
        <taxon>Eukaryota</taxon>
        <taxon>Metazoa</taxon>
        <taxon>Ecdysozoa</taxon>
        <taxon>Arthropoda</taxon>
        <taxon>Hexapoda</taxon>
        <taxon>Insecta</taxon>
        <taxon>Pterygota</taxon>
        <taxon>Neoptera</taxon>
        <taxon>Endopterygota</taxon>
        <taxon>Coleoptera</taxon>
        <taxon>Polyphaga</taxon>
        <taxon>Scarabaeiformia</taxon>
        <taxon>Scarabaeidae</taxon>
        <taxon>Rutelinae</taxon>
        <taxon>Popillia</taxon>
    </lineage>
</organism>